<evidence type="ECO:0000256" key="3">
    <source>
        <dbReference type="ARBA" id="ARBA00022475"/>
    </source>
</evidence>
<keyword evidence="11" id="KW-1185">Reference proteome</keyword>
<sequence>MPPLRRKALRDLRRLWGQALAIALVLAAGVATLILGDGAHRALSDTRDRYYADYRFADLSSDVVRAPLALVDDIRAIEGVVQAEPRIVKLARPEIEGMTEPASVLLVTVPQAGGLNRLHLREGRLAQSGTADEAVVSQDFATAHGFHQGSRLGVVMNGKRRDLTVTGIALSPEFIYALGPGEMMPDPRRFGVVWMTRPALERAFDLEGAFSNVVLRLAPGVPESRVIAALDRLTARYGGGGATGRSMQTSHAFLDAELRQLGAMVKVLPPIFLLVAAMLVHMTLSRLITLEREQIGLLKALGYRPVQIAQHYLEFVLMIALGGILAGFVAGAWLGAGLAQLYARFFSFPFLVFGADVRVYGLAALVTAVAAMAGALQSLRAVLSLPPALAMAPPAPADFRRGAGGMAGIFPMRQTRRMVLRHLLHWPFRTASSVFGMAMAVAILVASLWSFGSIDHMIRVTFRLAERQDVKMVFAAPEPLRALDNVRHMPGVMAAEPFRAIPAKLTHATRSKRLAIEGRPADARLSRSLSPDLRPMPMPGAGLVASEALAEALALRPGDLVQVEFLEGRRRVVDLPISGISLGYVGLGAAMEIGALGTASGEGPAISGANLLLDAAQEREFFAAAAAAPGTGFLNVTALTVSRFRATLAENITLMVSVYVTLAAIIAFGVVYNFSRIALSEQGRELASLRVLGFTRAEVSGVILLELAVVVLLAQPLGWLIGHGIGRAMVAAFSSDLYRVPFIMGREVYATASLIVIAAAILSAIAIRGRIDRLDLIAVLKTRE</sequence>
<keyword evidence="3" id="KW-1003">Cell membrane</keyword>
<evidence type="ECO:0000256" key="2">
    <source>
        <dbReference type="ARBA" id="ARBA00005236"/>
    </source>
</evidence>
<reference evidence="10 11" key="1">
    <citation type="journal article" date="2017" name="Int. J. Syst. Evol. Microbiol.">
        <title>Gemmobacter straminiformis sp. nov., isolated from an artificial fountain.</title>
        <authorList>
            <person name="Kang J.Y."/>
            <person name="Kim M.J."/>
            <person name="Chun J."/>
            <person name="Son K.P."/>
            <person name="Jahng K.Y."/>
        </authorList>
    </citation>
    <scope>NUCLEOTIDE SEQUENCE [LARGE SCALE GENOMIC DNA]</scope>
    <source>
        <strain evidence="10 11">CAM-8</strain>
    </source>
</reference>
<name>A0A842I6K8_9RHOB</name>
<evidence type="ECO:0000256" key="7">
    <source>
        <dbReference type="SAM" id="Phobius"/>
    </source>
</evidence>
<evidence type="ECO:0000256" key="4">
    <source>
        <dbReference type="ARBA" id="ARBA00022692"/>
    </source>
</evidence>
<dbReference type="InterPro" id="IPR025857">
    <property type="entry name" value="MacB_PCD"/>
</dbReference>
<feature type="domain" description="ABC3 transporter permease C-terminal" evidence="8">
    <location>
        <begin position="658"/>
        <end position="768"/>
    </location>
</feature>
<evidence type="ECO:0000313" key="10">
    <source>
        <dbReference type="EMBL" id="MBC2834588.1"/>
    </source>
</evidence>
<dbReference type="AlphaFoldDB" id="A0A842I6K8"/>
<gene>
    <name evidence="10" type="ORF">H7F16_03660</name>
</gene>
<feature type="transmembrane region" description="Helical" evidence="7">
    <location>
        <begin position="311"/>
        <end position="339"/>
    </location>
</feature>
<keyword evidence="4 7" id="KW-0812">Transmembrane</keyword>
<accession>A0A842I6K8</accession>
<feature type="transmembrane region" description="Helical" evidence="7">
    <location>
        <begin position="359"/>
        <end position="376"/>
    </location>
</feature>
<dbReference type="PANTHER" id="PTHR30489:SF0">
    <property type="entry name" value="LIPOPROTEIN-RELEASING SYSTEM TRANSMEMBRANE PROTEIN LOLE"/>
    <property type="match status" value="1"/>
</dbReference>
<feature type="transmembrane region" description="Helical" evidence="7">
    <location>
        <begin position="267"/>
        <end position="290"/>
    </location>
</feature>
<dbReference type="PANTHER" id="PTHR30489">
    <property type="entry name" value="LIPOPROTEIN-RELEASING SYSTEM TRANSMEMBRANE PROTEIN LOLE"/>
    <property type="match status" value="1"/>
</dbReference>
<dbReference type="InterPro" id="IPR051447">
    <property type="entry name" value="Lipoprotein-release_system"/>
</dbReference>
<comment type="caution">
    <text evidence="10">The sequence shown here is derived from an EMBL/GenBank/DDBJ whole genome shotgun (WGS) entry which is preliminary data.</text>
</comment>
<feature type="transmembrane region" description="Helical" evidence="7">
    <location>
        <begin position="748"/>
        <end position="767"/>
    </location>
</feature>
<dbReference type="EMBL" id="JACLQD010000001">
    <property type="protein sequence ID" value="MBC2834588.1"/>
    <property type="molecule type" value="Genomic_DNA"/>
</dbReference>
<keyword evidence="5 7" id="KW-1133">Transmembrane helix</keyword>
<feature type="domain" description="ABC3 transporter permease C-terminal" evidence="8">
    <location>
        <begin position="271"/>
        <end position="378"/>
    </location>
</feature>
<dbReference type="InterPro" id="IPR003838">
    <property type="entry name" value="ABC3_permease_C"/>
</dbReference>
<dbReference type="Pfam" id="PF12704">
    <property type="entry name" value="MacB_PCD"/>
    <property type="match status" value="1"/>
</dbReference>
<dbReference type="GO" id="GO:0044874">
    <property type="term" value="P:lipoprotein localization to outer membrane"/>
    <property type="evidence" value="ECO:0007669"/>
    <property type="project" value="TreeGrafter"/>
</dbReference>
<evidence type="ECO:0000259" key="8">
    <source>
        <dbReference type="Pfam" id="PF02687"/>
    </source>
</evidence>
<feature type="domain" description="MacB-like periplasmic core" evidence="9">
    <location>
        <begin position="19"/>
        <end position="232"/>
    </location>
</feature>
<evidence type="ECO:0000259" key="9">
    <source>
        <dbReference type="Pfam" id="PF12704"/>
    </source>
</evidence>
<comment type="similarity">
    <text evidence="2">Belongs to the ABC-4 integral membrane protein family. LolC/E subfamily.</text>
</comment>
<evidence type="ECO:0000313" key="11">
    <source>
        <dbReference type="Proteomes" id="UP000555411"/>
    </source>
</evidence>
<feature type="transmembrane region" description="Helical" evidence="7">
    <location>
        <begin position="652"/>
        <end position="674"/>
    </location>
</feature>
<organism evidence="10 11">
    <name type="scientific">Paragemmobacter straminiformis</name>
    <dbReference type="NCBI Taxonomy" id="2045119"/>
    <lineage>
        <taxon>Bacteria</taxon>
        <taxon>Pseudomonadati</taxon>
        <taxon>Pseudomonadota</taxon>
        <taxon>Alphaproteobacteria</taxon>
        <taxon>Rhodobacterales</taxon>
        <taxon>Paracoccaceae</taxon>
        <taxon>Paragemmobacter</taxon>
    </lineage>
</organism>
<evidence type="ECO:0000256" key="6">
    <source>
        <dbReference type="ARBA" id="ARBA00023136"/>
    </source>
</evidence>
<dbReference type="Proteomes" id="UP000555411">
    <property type="component" value="Unassembled WGS sequence"/>
</dbReference>
<evidence type="ECO:0000256" key="5">
    <source>
        <dbReference type="ARBA" id="ARBA00022989"/>
    </source>
</evidence>
<protein>
    <submittedName>
        <fullName evidence="10">ABC transporter permease</fullName>
    </submittedName>
</protein>
<feature type="transmembrane region" description="Helical" evidence="7">
    <location>
        <begin position="694"/>
        <end position="714"/>
    </location>
</feature>
<feature type="transmembrane region" description="Helical" evidence="7">
    <location>
        <begin position="426"/>
        <end position="449"/>
    </location>
</feature>
<comment type="subcellular location">
    <subcellularLocation>
        <location evidence="1">Cell membrane</location>
        <topology evidence="1">Multi-pass membrane protein</topology>
    </subcellularLocation>
</comment>
<dbReference type="Pfam" id="PF02687">
    <property type="entry name" value="FtsX"/>
    <property type="match status" value="2"/>
</dbReference>
<dbReference type="GO" id="GO:0098797">
    <property type="term" value="C:plasma membrane protein complex"/>
    <property type="evidence" value="ECO:0007669"/>
    <property type="project" value="TreeGrafter"/>
</dbReference>
<evidence type="ECO:0000256" key="1">
    <source>
        <dbReference type="ARBA" id="ARBA00004651"/>
    </source>
</evidence>
<proteinExistence type="inferred from homology"/>
<keyword evidence="6 7" id="KW-0472">Membrane</keyword>